<organism evidence="2 3">
    <name type="scientific">Cordylochernes scorpioides</name>
    <dbReference type="NCBI Taxonomy" id="51811"/>
    <lineage>
        <taxon>Eukaryota</taxon>
        <taxon>Metazoa</taxon>
        <taxon>Ecdysozoa</taxon>
        <taxon>Arthropoda</taxon>
        <taxon>Chelicerata</taxon>
        <taxon>Arachnida</taxon>
        <taxon>Pseudoscorpiones</taxon>
        <taxon>Cheliferoidea</taxon>
        <taxon>Chernetidae</taxon>
        <taxon>Cordylochernes</taxon>
    </lineage>
</organism>
<feature type="region of interest" description="Disordered" evidence="1">
    <location>
        <begin position="1"/>
        <end position="74"/>
    </location>
</feature>
<sequence>MTWRTTPWPSWRPPRPASTSTSWAWRCGESKKTPSLSGGEPCQGGGASLAPKIIKNSPMTPDSSKSPTPSPSASNQTELWHILACMGLKDEREVLLSEIGLEGLSLELLLNEVRIYVNSLLNTHFLVSQKASGIKNLFGRSGTAYSTLKSANSAKRVRGWLFLIYQENELAKYHRNIGRFSRQNKRQKLTPSIDRRRKLAALGRCQSHNTSFGKLRSVHLETMVSG</sequence>
<reference evidence="2 3" key="1">
    <citation type="submission" date="2022-01" db="EMBL/GenBank/DDBJ databases">
        <title>A chromosomal length assembly of Cordylochernes scorpioides.</title>
        <authorList>
            <person name="Zeh D."/>
            <person name="Zeh J."/>
        </authorList>
    </citation>
    <scope>NUCLEOTIDE SEQUENCE [LARGE SCALE GENOMIC DNA]</scope>
    <source>
        <strain evidence="2">IN4F17</strain>
        <tissue evidence="2">Whole Body</tissue>
    </source>
</reference>
<accession>A0ABY6L0I2</accession>
<evidence type="ECO:0000313" key="2">
    <source>
        <dbReference type="EMBL" id="UYV73667.1"/>
    </source>
</evidence>
<keyword evidence="3" id="KW-1185">Reference proteome</keyword>
<feature type="compositionally biased region" description="Low complexity" evidence="1">
    <location>
        <begin position="57"/>
        <end position="74"/>
    </location>
</feature>
<name>A0ABY6L0I2_9ARAC</name>
<protein>
    <submittedName>
        <fullName evidence="2">Uncharacterized protein</fullName>
    </submittedName>
</protein>
<dbReference type="Proteomes" id="UP001235939">
    <property type="component" value="Chromosome 11"/>
</dbReference>
<evidence type="ECO:0000256" key="1">
    <source>
        <dbReference type="SAM" id="MobiDB-lite"/>
    </source>
</evidence>
<evidence type="ECO:0000313" key="3">
    <source>
        <dbReference type="Proteomes" id="UP001235939"/>
    </source>
</evidence>
<dbReference type="EMBL" id="CP092873">
    <property type="protein sequence ID" value="UYV73667.1"/>
    <property type="molecule type" value="Genomic_DNA"/>
</dbReference>
<proteinExistence type="predicted"/>
<gene>
    <name evidence="2" type="ORF">LAZ67_11000284</name>
</gene>